<protein>
    <submittedName>
        <fullName evidence="2">Helix-turn-helix domain-containing protein</fullName>
    </submittedName>
</protein>
<keyword evidence="3" id="KW-1185">Reference proteome</keyword>
<dbReference type="OrthoDB" id="7428772at2"/>
<dbReference type="InterPro" id="IPR001387">
    <property type="entry name" value="Cro/C1-type_HTH"/>
</dbReference>
<feature type="domain" description="HTH cro/C1-type" evidence="1">
    <location>
        <begin position="19"/>
        <end position="74"/>
    </location>
</feature>
<organism evidence="2 3">
    <name type="scientific">Cellulomonas triticagri</name>
    <dbReference type="NCBI Taxonomy" id="2483352"/>
    <lineage>
        <taxon>Bacteria</taxon>
        <taxon>Bacillati</taxon>
        <taxon>Actinomycetota</taxon>
        <taxon>Actinomycetes</taxon>
        <taxon>Micrococcales</taxon>
        <taxon>Cellulomonadaceae</taxon>
        <taxon>Cellulomonas</taxon>
    </lineage>
</organism>
<dbReference type="PROSITE" id="PS50943">
    <property type="entry name" value="HTH_CROC1"/>
    <property type="match status" value="1"/>
</dbReference>
<proteinExistence type="predicted"/>
<dbReference type="EMBL" id="RFFI01000136">
    <property type="protein sequence ID" value="RMI04719.1"/>
    <property type="molecule type" value="Genomic_DNA"/>
</dbReference>
<comment type="caution">
    <text evidence="2">The sequence shown here is derived from an EMBL/GenBank/DDBJ whole genome shotgun (WGS) entry which is preliminary data.</text>
</comment>
<dbReference type="SMART" id="SM00530">
    <property type="entry name" value="HTH_XRE"/>
    <property type="match status" value="1"/>
</dbReference>
<dbReference type="AlphaFoldDB" id="A0A3M2IUC1"/>
<dbReference type="Pfam" id="PF13560">
    <property type="entry name" value="HTH_31"/>
    <property type="match status" value="1"/>
</dbReference>
<gene>
    <name evidence="2" type="ORF">EBM89_17915</name>
</gene>
<evidence type="ECO:0000259" key="1">
    <source>
        <dbReference type="PROSITE" id="PS50943"/>
    </source>
</evidence>
<dbReference type="GO" id="GO:0003677">
    <property type="term" value="F:DNA binding"/>
    <property type="evidence" value="ECO:0007669"/>
    <property type="project" value="InterPro"/>
</dbReference>
<evidence type="ECO:0000313" key="2">
    <source>
        <dbReference type="EMBL" id="RMI04719.1"/>
    </source>
</evidence>
<sequence>MRTDRLLPARSLPLLGESIKTLRREQGMTQAELGTAADVSRRWIGDVEAGLRSSVELSRALRVLDVLGASLVIRDDRTSS</sequence>
<reference evidence="2 3" key="1">
    <citation type="submission" date="2018-10" db="EMBL/GenBank/DDBJ databases">
        <title>Isolation, diversity and antifungal activity of actinobacteria from wheat.</title>
        <authorList>
            <person name="Han C."/>
        </authorList>
    </citation>
    <scope>NUCLEOTIDE SEQUENCE [LARGE SCALE GENOMIC DNA]</scope>
    <source>
        <strain evidence="2 3">NEAU-YY56</strain>
    </source>
</reference>
<evidence type="ECO:0000313" key="3">
    <source>
        <dbReference type="Proteomes" id="UP000269289"/>
    </source>
</evidence>
<dbReference type="CDD" id="cd00093">
    <property type="entry name" value="HTH_XRE"/>
    <property type="match status" value="1"/>
</dbReference>
<accession>A0A3M2IUC1</accession>
<dbReference type="Proteomes" id="UP000269289">
    <property type="component" value="Unassembled WGS sequence"/>
</dbReference>
<dbReference type="SUPFAM" id="SSF47413">
    <property type="entry name" value="lambda repressor-like DNA-binding domains"/>
    <property type="match status" value="1"/>
</dbReference>
<name>A0A3M2IUC1_9CELL</name>
<dbReference type="InterPro" id="IPR010982">
    <property type="entry name" value="Lambda_DNA-bd_dom_sf"/>
</dbReference>
<dbReference type="RefSeq" id="WP_122150995.1">
    <property type="nucleotide sequence ID" value="NZ_RFFI01000136.1"/>
</dbReference>
<dbReference type="Gene3D" id="1.10.260.40">
    <property type="entry name" value="lambda repressor-like DNA-binding domains"/>
    <property type="match status" value="1"/>
</dbReference>